<keyword evidence="2" id="KW-1133">Transmembrane helix</keyword>
<gene>
    <name evidence="3" type="ORF">CYMTET_4162</name>
</gene>
<sequence length="509" mass="56404">MATITALFAILVALFLCVWYIFALNLELQRLDNFMGDVTNEGVATPSLYACPEIYSHSSFSGIGVDPEGWDSESQSGMSDSSGIYLSCQDFTGEGVSIASCDVKRGVEYVHVEGVGDCFRANLNGLDFAGSKTRLTLKVFFNFAGVINITSSNTSSSNARLVDTYAKTVSLYLVPAEENPAVEMRYLRQNAEDRIRSHLNVCGVTSIIVDAAQTRESKLLDWFLGIETNEMRRLIKTTTASSLYIAGKAYNESIGFTEHEPAFDQDTQCIYQSISFTAGEKRMEVYSASWFTFVAVVGGMLSISRLIFNFFLRRRNQLADYTLRGMEATNVVISRILDAVDSVDSEDILSEVRASAENSQKMMTSYETMLFRLQIIRKAAKKLEERNLPLLDSIDAILMTADLIAQTKTYLERLNMKIETSQTAHFRVLQLIHAGQSVLHAKIEHSKQKSLEKDEDNASSLDEEEAIQTRASTTTTSSSKRNDKTNGGEDPWQSFAGICGGSFSDGHAL</sequence>
<protein>
    <recommendedName>
        <fullName evidence="5">Transmembrane protein</fullName>
    </recommendedName>
</protein>
<feature type="compositionally biased region" description="Acidic residues" evidence="1">
    <location>
        <begin position="453"/>
        <end position="466"/>
    </location>
</feature>
<proteinExistence type="predicted"/>
<feature type="transmembrane region" description="Helical" evidence="2">
    <location>
        <begin position="290"/>
        <end position="312"/>
    </location>
</feature>
<keyword evidence="2" id="KW-0472">Membrane</keyword>
<organism evidence="3 4">
    <name type="scientific">Cymbomonas tetramitiformis</name>
    <dbReference type="NCBI Taxonomy" id="36881"/>
    <lineage>
        <taxon>Eukaryota</taxon>
        <taxon>Viridiplantae</taxon>
        <taxon>Chlorophyta</taxon>
        <taxon>Pyramimonadophyceae</taxon>
        <taxon>Pyramimonadales</taxon>
        <taxon>Pyramimonadaceae</taxon>
        <taxon>Cymbomonas</taxon>
    </lineage>
</organism>
<evidence type="ECO:0000256" key="1">
    <source>
        <dbReference type="SAM" id="MobiDB-lite"/>
    </source>
</evidence>
<evidence type="ECO:0008006" key="5">
    <source>
        <dbReference type="Google" id="ProtNLM"/>
    </source>
</evidence>
<name>A0AAE0LK54_9CHLO</name>
<evidence type="ECO:0000256" key="2">
    <source>
        <dbReference type="SAM" id="Phobius"/>
    </source>
</evidence>
<comment type="caution">
    <text evidence="3">The sequence shown here is derived from an EMBL/GenBank/DDBJ whole genome shotgun (WGS) entry which is preliminary data.</text>
</comment>
<keyword evidence="2" id="KW-0812">Transmembrane</keyword>
<feature type="region of interest" description="Disordered" evidence="1">
    <location>
        <begin position="445"/>
        <end position="509"/>
    </location>
</feature>
<evidence type="ECO:0000313" key="4">
    <source>
        <dbReference type="Proteomes" id="UP001190700"/>
    </source>
</evidence>
<reference evidence="3 4" key="1">
    <citation type="journal article" date="2015" name="Genome Biol. Evol.">
        <title>Comparative Genomics of a Bacterivorous Green Alga Reveals Evolutionary Causalities and Consequences of Phago-Mixotrophic Mode of Nutrition.</title>
        <authorList>
            <person name="Burns J.A."/>
            <person name="Paasch A."/>
            <person name="Narechania A."/>
            <person name="Kim E."/>
        </authorList>
    </citation>
    <scope>NUCLEOTIDE SEQUENCE [LARGE SCALE GENOMIC DNA]</scope>
    <source>
        <strain evidence="3 4">PLY_AMNH</strain>
    </source>
</reference>
<dbReference type="AlphaFoldDB" id="A0AAE0LK54"/>
<dbReference type="EMBL" id="LGRX02000506">
    <property type="protein sequence ID" value="KAK3288376.1"/>
    <property type="molecule type" value="Genomic_DNA"/>
</dbReference>
<keyword evidence="4" id="KW-1185">Reference proteome</keyword>
<evidence type="ECO:0000313" key="3">
    <source>
        <dbReference type="EMBL" id="KAK3288376.1"/>
    </source>
</evidence>
<accession>A0AAE0LK54</accession>
<dbReference type="Proteomes" id="UP001190700">
    <property type="component" value="Unassembled WGS sequence"/>
</dbReference>